<keyword evidence="3" id="KW-1185">Reference proteome</keyword>
<evidence type="ECO:0000313" key="2">
    <source>
        <dbReference type="EMBL" id="GMR30443.1"/>
    </source>
</evidence>
<dbReference type="InterPro" id="IPR027417">
    <property type="entry name" value="P-loop_NTPase"/>
</dbReference>
<dbReference type="PROSITE" id="PS51199">
    <property type="entry name" value="SF4_HELICASE"/>
    <property type="match status" value="1"/>
</dbReference>
<dbReference type="GO" id="GO:0003697">
    <property type="term" value="F:single-stranded DNA binding"/>
    <property type="evidence" value="ECO:0007669"/>
    <property type="project" value="InterPro"/>
</dbReference>
<dbReference type="AlphaFoldDB" id="A0AAN4YXU0"/>
<dbReference type="EMBL" id="BTRK01000001">
    <property type="protein sequence ID" value="GMR30443.1"/>
    <property type="molecule type" value="Genomic_DNA"/>
</dbReference>
<dbReference type="Pfam" id="PF13481">
    <property type="entry name" value="AAA_25"/>
    <property type="match status" value="1"/>
</dbReference>
<dbReference type="Gene3D" id="3.40.50.300">
    <property type="entry name" value="P-loop containing nucleotide triphosphate hydrolases"/>
    <property type="match status" value="1"/>
</dbReference>
<gene>
    <name evidence="2" type="ORF">PMAYCL1PPCAC_00638</name>
</gene>
<dbReference type="Proteomes" id="UP001328107">
    <property type="component" value="Unassembled WGS sequence"/>
</dbReference>
<dbReference type="InterPro" id="IPR027032">
    <property type="entry name" value="Twinkle-like"/>
</dbReference>
<evidence type="ECO:0000313" key="3">
    <source>
        <dbReference type="Proteomes" id="UP001328107"/>
    </source>
</evidence>
<feature type="non-terminal residue" evidence="2">
    <location>
        <position position="741"/>
    </location>
</feature>
<name>A0AAN4YXU0_9BILA</name>
<dbReference type="SUPFAM" id="SSF52540">
    <property type="entry name" value="P-loop containing nucleoside triphosphate hydrolases"/>
    <property type="match status" value="1"/>
</dbReference>
<evidence type="ECO:0000259" key="1">
    <source>
        <dbReference type="PROSITE" id="PS51199"/>
    </source>
</evidence>
<dbReference type="SUPFAM" id="SSF56731">
    <property type="entry name" value="DNA primase core"/>
    <property type="match status" value="1"/>
</dbReference>
<comment type="caution">
    <text evidence="2">The sequence shown here is derived from an EMBL/GenBank/DDBJ whole genome shotgun (WGS) entry which is preliminary data.</text>
</comment>
<dbReference type="GO" id="GO:0005739">
    <property type="term" value="C:mitochondrion"/>
    <property type="evidence" value="ECO:0007669"/>
    <property type="project" value="TreeGrafter"/>
</dbReference>
<dbReference type="PANTHER" id="PTHR12873">
    <property type="entry name" value="T7-LIKE MITOCHONDRIAL DNA HELICASE"/>
    <property type="match status" value="1"/>
</dbReference>
<accession>A0AAN4YXU0</accession>
<dbReference type="PANTHER" id="PTHR12873:SF0">
    <property type="entry name" value="TWINKLE MTDNA HELICASE"/>
    <property type="match status" value="1"/>
</dbReference>
<dbReference type="GO" id="GO:0006264">
    <property type="term" value="P:mitochondrial DNA replication"/>
    <property type="evidence" value="ECO:0007669"/>
    <property type="project" value="TreeGrafter"/>
</dbReference>
<feature type="domain" description="SF4 helicase" evidence="1">
    <location>
        <begin position="457"/>
        <end position="741"/>
    </location>
</feature>
<reference evidence="3" key="1">
    <citation type="submission" date="2022-10" db="EMBL/GenBank/DDBJ databases">
        <title>Genome assembly of Pristionchus species.</title>
        <authorList>
            <person name="Yoshida K."/>
            <person name="Sommer R.J."/>
        </authorList>
    </citation>
    <scope>NUCLEOTIDE SEQUENCE [LARGE SCALE GENOMIC DNA]</scope>
    <source>
        <strain evidence="3">RS5460</strain>
    </source>
</reference>
<sequence>MRSLSHQSTRLLGTVTRKALQPTTVGQRRRFHPPPVLPTTVPSDAFISEPEPPQYPDGIPSRTEIVETLREIGVAHEITANQWVRTRCAECGEEDLALISPVTARVHCTACGTTDSFSAFETKMRIREKNEKKEDRRTTEEAKAVEESVSSTLDAAAIEDMDLYDDVSQLALVDQQEKKLTKKREERAERIRRIMDGEETLSSRDALEPVERILSLSSASTIKNIWDTSTPISEVYRKGKTTELKELQKRLGMETISMDTLSRFNMRVHFNSDNNPSLAFPRYRGAVSRERVPHGIKLIRRANEKLEKENYPGDELRFTGMFGLQLAKLSDRKIVVATNERDALAVYEASRQLTVSLPKGEQLDEQVIPYLEDFDSIYLWFPHRHLDYARDYANLLNASRCYLIKKVFRPIELLRRNRIGEIRRIIKEDSIQVRNPGFKSLTDIRGDIKQEIINSKPRMQGMAQWKRFDTLNRYLMGFRPGELTVLTGQTGVGKTTFLCEYSLDLCVQGVRTLFCSFEMPDEKILRWILVQYAGPSSYLPYSLLPYPFCFCRVPLEKVQNHHLLEQWLDRFERKGSFTLLKKHEFRDKNIKEIFEAIKTHVIATGTQHVIIDNLQFLVGMSLMNDEGASSFDRFNVQDRLVGMLRRLATDHGVHVTLVVHPRKTESDTDLDVQHVGGTARVTQEADNVLAIQVHGIHTVVRSGMLVISLSKLYTGRVVQNDKLELLYKPATYSFNMVDLSK</sequence>
<protein>
    <recommendedName>
        <fullName evidence="1">SF4 helicase domain-containing protein</fullName>
    </recommendedName>
</protein>
<dbReference type="GO" id="GO:0005524">
    <property type="term" value="F:ATP binding"/>
    <property type="evidence" value="ECO:0007669"/>
    <property type="project" value="InterPro"/>
</dbReference>
<dbReference type="InterPro" id="IPR007694">
    <property type="entry name" value="DNA_helicase_DnaB-like_C"/>
</dbReference>
<dbReference type="GO" id="GO:0043139">
    <property type="term" value="F:5'-3' DNA helicase activity"/>
    <property type="evidence" value="ECO:0007669"/>
    <property type="project" value="InterPro"/>
</dbReference>
<proteinExistence type="predicted"/>
<organism evidence="2 3">
    <name type="scientific">Pristionchus mayeri</name>
    <dbReference type="NCBI Taxonomy" id="1317129"/>
    <lineage>
        <taxon>Eukaryota</taxon>
        <taxon>Metazoa</taxon>
        <taxon>Ecdysozoa</taxon>
        <taxon>Nematoda</taxon>
        <taxon>Chromadorea</taxon>
        <taxon>Rhabditida</taxon>
        <taxon>Rhabditina</taxon>
        <taxon>Diplogasteromorpha</taxon>
        <taxon>Diplogasteroidea</taxon>
        <taxon>Neodiplogasteridae</taxon>
        <taxon>Pristionchus</taxon>
    </lineage>
</organism>